<proteinExistence type="inferred from homology"/>
<gene>
    <name evidence="15" type="ORF">DCHRY22_LOCUS5165</name>
</gene>
<keyword evidence="10" id="KW-0175">Coiled coil</keyword>
<dbReference type="Gene3D" id="3.40.50.300">
    <property type="entry name" value="P-loop containing nucleotide triphosphate hydrolases"/>
    <property type="match status" value="1"/>
</dbReference>
<feature type="compositionally biased region" description="Acidic residues" evidence="11">
    <location>
        <begin position="124"/>
        <end position="150"/>
    </location>
</feature>
<dbReference type="InterPro" id="IPR057570">
    <property type="entry name" value="NOL9_C"/>
</dbReference>
<dbReference type="InterPro" id="IPR027417">
    <property type="entry name" value="P-loop_NTPase"/>
</dbReference>
<reference evidence="15" key="1">
    <citation type="submission" date="2021-09" db="EMBL/GenBank/DDBJ databases">
        <authorList>
            <person name="Martin H S."/>
        </authorList>
    </citation>
    <scope>NUCLEOTIDE SEQUENCE</scope>
</reference>
<feature type="compositionally biased region" description="Basic and acidic residues" evidence="11">
    <location>
        <begin position="75"/>
        <end position="84"/>
    </location>
</feature>
<accession>A0A8J2QND8</accession>
<dbReference type="PANTHER" id="PTHR12755:SF3">
    <property type="entry name" value="POLYNUCLEOTIDE 5'-HYDROXYL-KINASE NOL9"/>
    <property type="match status" value="1"/>
</dbReference>
<dbReference type="GO" id="GO:0005730">
    <property type="term" value="C:nucleolus"/>
    <property type="evidence" value="ECO:0007669"/>
    <property type="project" value="UniProtKB-SubCell"/>
</dbReference>
<dbReference type="Pfam" id="PF25467">
    <property type="entry name" value="NOL9_C"/>
    <property type="match status" value="1"/>
</dbReference>
<dbReference type="Pfam" id="PF24419">
    <property type="entry name" value="Cupin_NOL9"/>
    <property type="match status" value="1"/>
</dbReference>
<evidence type="ECO:0000256" key="10">
    <source>
        <dbReference type="SAM" id="Coils"/>
    </source>
</evidence>
<evidence type="ECO:0000256" key="7">
    <source>
        <dbReference type="ARBA" id="ARBA00022840"/>
    </source>
</evidence>
<evidence type="ECO:0000256" key="1">
    <source>
        <dbReference type="ARBA" id="ARBA00004604"/>
    </source>
</evidence>
<evidence type="ECO:0000313" key="16">
    <source>
        <dbReference type="Proteomes" id="UP000789524"/>
    </source>
</evidence>
<organism evidence="15 16">
    <name type="scientific">Danaus chrysippus</name>
    <name type="common">African queen</name>
    <dbReference type="NCBI Taxonomy" id="151541"/>
    <lineage>
        <taxon>Eukaryota</taxon>
        <taxon>Metazoa</taxon>
        <taxon>Ecdysozoa</taxon>
        <taxon>Arthropoda</taxon>
        <taxon>Hexapoda</taxon>
        <taxon>Insecta</taxon>
        <taxon>Pterygota</taxon>
        <taxon>Neoptera</taxon>
        <taxon>Endopterygota</taxon>
        <taxon>Lepidoptera</taxon>
        <taxon>Glossata</taxon>
        <taxon>Ditrysia</taxon>
        <taxon>Papilionoidea</taxon>
        <taxon>Nymphalidae</taxon>
        <taxon>Danainae</taxon>
        <taxon>Danaini</taxon>
        <taxon>Danaina</taxon>
        <taxon>Danaus</taxon>
        <taxon>Anosia</taxon>
    </lineage>
</organism>
<dbReference type="AlphaFoldDB" id="A0A8J2QND8"/>
<feature type="compositionally biased region" description="Polar residues" evidence="11">
    <location>
        <begin position="55"/>
        <end position="70"/>
    </location>
</feature>
<dbReference type="Pfam" id="PF16575">
    <property type="entry name" value="CLP1_P"/>
    <property type="match status" value="1"/>
</dbReference>
<evidence type="ECO:0000313" key="15">
    <source>
        <dbReference type="EMBL" id="CAG9564137.1"/>
    </source>
</evidence>
<feature type="compositionally biased region" description="Polar residues" evidence="11">
    <location>
        <begin position="86"/>
        <end position="117"/>
    </location>
</feature>
<protein>
    <recommendedName>
        <fullName evidence="9">Polynucleotide 5'-hydroxyl-kinase NOL9</fullName>
    </recommendedName>
</protein>
<evidence type="ECO:0000256" key="5">
    <source>
        <dbReference type="ARBA" id="ARBA00022741"/>
    </source>
</evidence>
<keyword evidence="7" id="KW-0067">ATP-binding</keyword>
<feature type="domain" description="NOL9 C-terminal" evidence="14">
    <location>
        <begin position="782"/>
        <end position="872"/>
    </location>
</feature>
<dbReference type="InterPro" id="IPR045116">
    <property type="entry name" value="Clp1/Grc3"/>
</dbReference>
<evidence type="ECO:0000256" key="3">
    <source>
        <dbReference type="ARBA" id="ARBA00022552"/>
    </source>
</evidence>
<dbReference type="EMBL" id="CAKASE010000050">
    <property type="protein sequence ID" value="CAG9564137.1"/>
    <property type="molecule type" value="Genomic_DNA"/>
</dbReference>
<evidence type="ECO:0000256" key="8">
    <source>
        <dbReference type="ARBA" id="ARBA00023242"/>
    </source>
</evidence>
<dbReference type="PANTHER" id="PTHR12755">
    <property type="entry name" value="CLEAVAGE/POLYADENYLATION FACTOR IA SUBUNIT CLP1P"/>
    <property type="match status" value="1"/>
</dbReference>
<keyword evidence="3" id="KW-0698">rRNA processing</keyword>
<evidence type="ECO:0000259" key="12">
    <source>
        <dbReference type="Pfam" id="PF16575"/>
    </source>
</evidence>
<keyword evidence="6" id="KW-0418">Kinase</keyword>
<evidence type="ECO:0000256" key="9">
    <source>
        <dbReference type="ARBA" id="ARBA00071212"/>
    </source>
</evidence>
<dbReference type="Proteomes" id="UP000789524">
    <property type="component" value="Unassembled WGS sequence"/>
</dbReference>
<feature type="coiled-coil region" evidence="10">
    <location>
        <begin position="178"/>
        <end position="205"/>
    </location>
</feature>
<sequence>MEFFVKAHVACSNETSSNNKSKKNVKKQLKQMLHGYKQSDINLIKSSALEITEYDSNSTSVSGYSDLNLTDSDENEHTSHKELENNDSVGENDSLDTNASNTVHKVTSLKSSEISGSKNKDCIIEESNEESSINEELNEESDDVMSLEDSEASHANSGIKSESESNSSEPFDPDGLLAAKIIQQLQIKNKKKENLKRKHDIESEKRKVPKVVESKIKSVKSPVIPTVFEEVEQDSDDYSSACSMPMEKDSSAFSPPYVSISAVDVPLQSFADVLGDYKHTTIKNVPSQQKSVTVDEYSNFILDKPLNVDAKVETDIGSLTPEPSSDNEIDEIEEIINLDSTAEILEIDTSIPTDVPVNDTMQSEPLSDKESSTDEDYYKVIDIFKIYYGHKCCIIILKHPTELFVQGKVSIRVLDGSIDIFGYTPKDDTCKLYAPFYSYAHSIKTTDQPNDYYGLFGKLTEAGLSVAEAEEIVITIGEHDGVVLLKPLVNQCLDFVENNFKMTNLFVRSVKNIEPFFTKATNILNCSLFSIRPARCFKVNPSWKETVKYSLEKHSRGIICGGKGSGKSTYLRYQVNKLISQGPLLVVDLDPGQSEFTVAGGISATTVSEPLLGPSFTHLKKPDIMFNIGMINTMDNARRYVAALQQLLSHCRNHKPYSEMPWIVNTMGMTNFLGLKFITLIIILTRPTYLLQYESKNSKRRFESFLRPSNIKLIFQDNESDPLFNNITFPEELYYKFVVADEADSSLKNGYALAPRDERYLNFLAYFGQLLTIHKVKSLLAITPYQVNLKDINVATNVIVMKECITKVINGQIVALCQMLRQCDNRVFTLDDKPFICYGYGIVRGVDWDKEVLYIITPLEGNFLACVDTLVYSDWSPELVGQETCLPTGTSVPYRTYTRNKHVQLMSTPKRRFNPLQLIKMTRNA</sequence>
<dbReference type="GO" id="GO:0051731">
    <property type="term" value="F:polynucleotide 5'-hydroxyl-kinase activity"/>
    <property type="evidence" value="ECO:0007669"/>
    <property type="project" value="InterPro"/>
</dbReference>
<dbReference type="InterPro" id="IPR032319">
    <property type="entry name" value="CLP1_P"/>
</dbReference>
<evidence type="ECO:0000256" key="2">
    <source>
        <dbReference type="ARBA" id="ARBA00011003"/>
    </source>
</evidence>
<evidence type="ECO:0000259" key="13">
    <source>
        <dbReference type="Pfam" id="PF24419"/>
    </source>
</evidence>
<dbReference type="GO" id="GO:0005524">
    <property type="term" value="F:ATP binding"/>
    <property type="evidence" value="ECO:0007669"/>
    <property type="project" value="UniProtKB-KW"/>
</dbReference>
<dbReference type="OrthoDB" id="2405412at2759"/>
<feature type="region of interest" description="Disordered" evidence="11">
    <location>
        <begin position="55"/>
        <end position="175"/>
    </location>
</feature>
<evidence type="ECO:0000256" key="11">
    <source>
        <dbReference type="SAM" id="MobiDB-lite"/>
    </source>
</evidence>
<feature type="domain" description="Clp1 P-loop" evidence="12">
    <location>
        <begin position="561"/>
        <end position="714"/>
    </location>
</feature>
<name>A0A8J2QND8_9NEOP</name>
<dbReference type="InterPro" id="IPR057573">
    <property type="entry name" value="NOL9_N"/>
</dbReference>
<evidence type="ECO:0000256" key="6">
    <source>
        <dbReference type="ARBA" id="ARBA00022777"/>
    </source>
</evidence>
<evidence type="ECO:0000259" key="14">
    <source>
        <dbReference type="Pfam" id="PF25467"/>
    </source>
</evidence>
<feature type="domain" description="NOL9 N-terminal" evidence="13">
    <location>
        <begin position="383"/>
        <end position="528"/>
    </location>
</feature>
<keyword evidence="8" id="KW-0539">Nucleus</keyword>
<dbReference type="SUPFAM" id="SSF52540">
    <property type="entry name" value="P-loop containing nucleoside triphosphate hydrolases"/>
    <property type="match status" value="1"/>
</dbReference>
<keyword evidence="4" id="KW-0808">Transferase</keyword>
<dbReference type="GO" id="GO:0000448">
    <property type="term" value="P:cleavage in ITS2 between 5.8S rRNA and LSU-rRNA of tricistronic rRNA transcript (SSU-rRNA, 5.8S rRNA, LSU-rRNA)"/>
    <property type="evidence" value="ECO:0007669"/>
    <property type="project" value="TreeGrafter"/>
</dbReference>
<keyword evidence="16" id="KW-1185">Reference proteome</keyword>
<comment type="similarity">
    <text evidence="2">Belongs to the Clp1 family. NOL9/GRC3 subfamily.</text>
</comment>
<keyword evidence="5" id="KW-0547">Nucleotide-binding</keyword>
<comment type="caution">
    <text evidence="15">The sequence shown here is derived from an EMBL/GenBank/DDBJ whole genome shotgun (WGS) entry which is preliminary data.</text>
</comment>
<evidence type="ECO:0000256" key="4">
    <source>
        <dbReference type="ARBA" id="ARBA00022679"/>
    </source>
</evidence>
<comment type="subcellular location">
    <subcellularLocation>
        <location evidence="1">Nucleus</location>
        <location evidence="1">Nucleolus</location>
    </subcellularLocation>
</comment>